<dbReference type="InterPro" id="IPR027417">
    <property type="entry name" value="P-loop_NTPase"/>
</dbReference>
<reference evidence="7 8" key="2">
    <citation type="journal article" date="2017" name="Front. Plant Sci.">
        <title>Gene Classification and Mining of Molecular Markers Useful in Red Clover (Trifolium pratense) Breeding.</title>
        <authorList>
            <person name="Istvanek J."/>
            <person name="Dluhosova J."/>
            <person name="Dluhos P."/>
            <person name="Patkova L."/>
            <person name="Nedelnik J."/>
            <person name="Repkova J."/>
        </authorList>
    </citation>
    <scope>NUCLEOTIDE SEQUENCE [LARGE SCALE GENOMIC DNA]</scope>
    <source>
        <strain evidence="8">cv. Tatra</strain>
        <tissue evidence="7">Young leaves</tissue>
    </source>
</reference>
<comment type="subcellular location">
    <subcellularLocation>
        <location evidence="1">Nucleus</location>
    </subcellularLocation>
</comment>
<dbReference type="InterPro" id="IPR003340">
    <property type="entry name" value="B3_DNA-bd"/>
</dbReference>
<dbReference type="Gene3D" id="2.40.330.10">
    <property type="entry name" value="DNA-binding pseudobarrel domain"/>
    <property type="match status" value="1"/>
</dbReference>
<gene>
    <name evidence="7" type="ORF">L195_g004358</name>
</gene>
<keyword evidence="2" id="KW-0805">Transcription regulation</keyword>
<dbReference type="SUPFAM" id="SSF101936">
    <property type="entry name" value="DNA-binding pseudobarrel domain"/>
    <property type="match status" value="1"/>
</dbReference>
<dbReference type="InterPro" id="IPR015300">
    <property type="entry name" value="DNA-bd_pseudobarrel_sf"/>
</dbReference>
<dbReference type="PANTHER" id="PTHR23274:SF48">
    <property type="entry name" value="ATP-DEPENDENT DNA HELICASE"/>
    <property type="match status" value="1"/>
</dbReference>
<dbReference type="Pfam" id="PF21530">
    <property type="entry name" value="Pif1_2B_dom"/>
    <property type="match status" value="1"/>
</dbReference>
<keyword evidence="3" id="KW-0238">DNA-binding</keyword>
<evidence type="ECO:0000313" key="8">
    <source>
        <dbReference type="Proteomes" id="UP000236291"/>
    </source>
</evidence>
<proteinExistence type="predicted"/>
<dbReference type="GO" id="GO:0006260">
    <property type="term" value="P:DNA replication"/>
    <property type="evidence" value="ECO:0007669"/>
    <property type="project" value="TreeGrafter"/>
</dbReference>
<dbReference type="STRING" id="57577.A0A2K3NXT1"/>
<keyword evidence="7" id="KW-0547">Nucleotide-binding</keyword>
<keyword evidence="7" id="KW-0067">ATP-binding</keyword>
<dbReference type="PANTHER" id="PTHR23274">
    <property type="entry name" value="DNA HELICASE-RELATED"/>
    <property type="match status" value="1"/>
</dbReference>
<sequence length="307" mass="34435">MADFSKWILSIGEGTLGGPNDGIVDIEIPPELLLTNFDDPIQAIVNSTYPNILENYLNLDYLSVRAILAAKIETVEQINEFILGLLPGEERECLSADRIDKDEINYADHYNVLTPEFLNSLRTSGVPNHRIKLKIGTPIMLMRNIDQSQGLCNGTRLIVTQLGTHVLAAKVICGQNKGLFVVDVLEQEFQPQSLPSYHSLKHIMPVNRSFNVTLTEAMATKSQLSLRKDFAACIRNSGYKSVKLYGPMGHEVNVLVVKCNPQKSWMIKFGSNWKKFVAMNHFVAGDNLNFQFINQQNSNLMKVIKIV</sequence>
<dbReference type="SUPFAM" id="SSF52540">
    <property type="entry name" value="P-loop containing nucleoside triphosphate hydrolases"/>
    <property type="match status" value="1"/>
</dbReference>
<dbReference type="InterPro" id="IPR049163">
    <property type="entry name" value="Pif1-like_2B_dom"/>
</dbReference>
<dbReference type="GO" id="GO:0004386">
    <property type="term" value="F:helicase activity"/>
    <property type="evidence" value="ECO:0007669"/>
    <property type="project" value="UniProtKB-KW"/>
</dbReference>
<dbReference type="Pfam" id="PF02362">
    <property type="entry name" value="B3"/>
    <property type="match status" value="1"/>
</dbReference>
<reference evidence="7 8" key="1">
    <citation type="journal article" date="2014" name="Am. J. Bot.">
        <title>Genome assembly and annotation for red clover (Trifolium pratense; Fabaceae).</title>
        <authorList>
            <person name="Istvanek J."/>
            <person name="Jaros M."/>
            <person name="Krenek A."/>
            <person name="Repkova J."/>
        </authorList>
    </citation>
    <scope>NUCLEOTIDE SEQUENCE [LARGE SCALE GENOMIC DNA]</scope>
    <source>
        <strain evidence="8">cv. Tatra</strain>
        <tissue evidence="7">Young leaves</tissue>
    </source>
</reference>
<dbReference type="PROSITE" id="PS50863">
    <property type="entry name" value="B3"/>
    <property type="match status" value="1"/>
</dbReference>
<protein>
    <submittedName>
        <fullName evidence="7">ATP-dependent DNA helicase PIF1</fullName>
    </submittedName>
</protein>
<evidence type="ECO:0000256" key="3">
    <source>
        <dbReference type="ARBA" id="ARBA00023125"/>
    </source>
</evidence>
<dbReference type="ExpressionAtlas" id="A0A2K3NXT1">
    <property type="expression patterns" value="baseline"/>
</dbReference>
<name>A0A2K3NXT1_TRIPR</name>
<evidence type="ECO:0000256" key="5">
    <source>
        <dbReference type="ARBA" id="ARBA00023242"/>
    </source>
</evidence>
<feature type="domain" description="TF-B3" evidence="6">
    <location>
        <begin position="209"/>
        <end position="307"/>
    </location>
</feature>
<dbReference type="GO" id="GO:0003677">
    <property type="term" value="F:DNA binding"/>
    <property type="evidence" value="ECO:0007669"/>
    <property type="project" value="UniProtKB-KW"/>
</dbReference>
<dbReference type="CDD" id="cd10017">
    <property type="entry name" value="B3_DNA"/>
    <property type="match status" value="1"/>
</dbReference>
<dbReference type="Proteomes" id="UP000236291">
    <property type="component" value="Unassembled WGS sequence"/>
</dbReference>
<accession>A0A2K3NXT1</accession>
<evidence type="ECO:0000313" key="7">
    <source>
        <dbReference type="EMBL" id="PNY07852.1"/>
    </source>
</evidence>
<keyword evidence="5" id="KW-0539">Nucleus</keyword>
<keyword evidence="4" id="KW-0804">Transcription</keyword>
<keyword evidence="7" id="KW-0378">Hydrolase</keyword>
<comment type="caution">
    <text evidence="7">The sequence shown here is derived from an EMBL/GenBank/DDBJ whole genome shotgun (WGS) entry which is preliminary data.</text>
</comment>
<dbReference type="EMBL" id="ASHM01002145">
    <property type="protein sequence ID" value="PNY07852.1"/>
    <property type="molecule type" value="Genomic_DNA"/>
</dbReference>
<evidence type="ECO:0000256" key="1">
    <source>
        <dbReference type="ARBA" id="ARBA00004123"/>
    </source>
</evidence>
<dbReference type="AlphaFoldDB" id="A0A2K3NXT1"/>
<organism evidence="7 8">
    <name type="scientific">Trifolium pratense</name>
    <name type="common">Red clover</name>
    <dbReference type="NCBI Taxonomy" id="57577"/>
    <lineage>
        <taxon>Eukaryota</taxon>
        <taxon>Viridiplantae</taxon>
        <taxon>Streptophyta</taxon>
        <taxon>Embryophyta</taxon>
        <taxon>Tracheophyta</taxon>
        <taxon>Spermatophyta</taxon>
        <taxon>Magnoliopsida</taxon>
        <taxon>eudicotyledons</taxon>
        <taxon>Gunneridae</taxon>
        <taxon>Pentapetalae</taxon>
        <taxon>rosids</taxon>
        <taxon>fabids</taxon>
        <taxon>Fabales</taxon>
        <taxon>Fabaceae</taxon>
        <taxon>Papilionoideae</taxon>
        <taxon>50 kb inversion clade</taxon>
        <taxon>NPAAA clade</taxon>
        <taxon>Hologalegina</taxon>
        <taxon>IRL clade</taxon>
        <taxon>Trifolieae</taxon>
        <taxon>Trifolium</taxon>
    </lineage>
</organism>
<evidence type="ECO:0000256" key="2">
    <source>
        <dbReference type="ARBA" id="ARBA00023015"/>
    </source>
</evidence>
<dbReference type="GO" id="GO:0005634">
    <property type="term" value="C:nucleus"/>
    <property type="evidence" value="ECO:0007669"/>
    <property type="project" value="UniProtKB-SubCell"/>
</dbReference>
<keyword evidence="7" id="KW-0347">Helicase</keyword>
<dbReference type="GO" id="GO:0005657">
    <property type="term" value="C:replication fork"/>
    <property type="evidence" value="ECO:0007669"/>
    <property type="project" value="TreeGrafter"/>
</dbReference>
<evidence type="ECO:0000256" key="4">
    <source>
        <dbReference type="ARBA" id="ARBA00023163"/>
    </source>
</evidence>
<evidence type="ECO:0000259" key="6">
    <source>
        <dbReference type="PROSITE" id="PS50863"/>
    </source>
</evidence>